<dbReference type="EMBL" id="JAODOQ010000001">
    <property type="protein sequence ID" value="MCT8986354.1"/>
    <property type="molecule type" value="Genomic_DNA"/>
</dbReference>
<reference evidence="2" key="1">
    <citation type="submission" date="2022-09" db="EMBL/GenBank/DDBJ databases">
        <title>Shewanella sp. KJ10-1 sp.nov, isolated from marine algae.</title>
        <authorList>
            <person name="Butt M."/>
            <person name="Lee J.K."/>
            <person name="Kim J.M."/>
            <person name="Choi D.G."/>
        </authorList>
    </citation>
    <scope>NUCLEOTIDE SEQUENCE</scope>
    <source>
        <strain evidence="2">KJ10-1</strain>
    </source>
</reference>
<keyword evidence="1" id="KW-0472">Membrane</keyword>
<protein>
    <submittedName>
        <fullName evidence="2">Uncharacterized protein</fullName>
    </submittedName>
</protein>
<comment type="caution">
    <text evidence="2">The sequence shown here is derived from an EMBL/GenBank/DDBJ whole genome shotgun (WGS) entry which is preliminary data.</text>
</comment>
<accession>A0ABT2P123</accession>
<dbReference type="Proteomes" id="UP001431192">
    <property type="component" value="Unassembled WGS sequence"/>
</dbReference>
<evidence type="ECO:0000313" key="2">
    <source>
        <dbReference type="EMBL" id="MCT8986354.1"/>
    </source>
</evidence>
<feature type="transmembrane region" description="Helical" evidence="1">
    <location>
        <begin position="41"/>
        <end position="59"/>
    </location>
</feature>
<evidence type="ECO:0000256" key="1">
    <source>
        <dbReference type="SAM" id="Phobius"/>
    </source>
</evidence>
<gene>
    <name evidence="2" type="ORF">N4T56_07420</name>
</gene>
<evidence type="ECO:0000313" key="3">
    <source>
        <dbReference type="Proteomes" id="UP001431192"/>
    </source>
</evidence>
<dbReference type="RefSeq" id="WP_261732771.1">
    <property type="nucleotide sequence ID" value="NZ_JAODOQ010000001.1"/>
</dbReference>
<organism evidence="2 3">
    <name type="scientific">Shewanella phaeophyticola</name>
    <dbReference type="NCBI Taxonomy" id="2978345"/>
    <lineage>
        <taxon>Bacteria</taxon>
        <taxon>Pseudomonadati</taxon>
        <taxon>Pseudomonadota</taxon>
        <taxon>Gammaproteobacteria</taxon>
        <taxon>Alteromonadales</taxon>
        <taxon>Shewanellaceae</taxon>
        <taxon>Shewanella</taxon>
    </lineage>
</organism>
<feature type="transmembrane region" description="Helical" evidence="1">
    <location>
        <begin position="65"/>
        <end position="83"/>
    </location>
</feature>
<keyword evidence="3" id="KW-1185">Reference proteome</keyword>
<keyword evidence="1" id="KW-1133">Transmembrane helix</keyword>
<sequence>MNKAIFKSLTKLCAYTHLFKMISAFLSGKDISELTKGGRNTALLGIFCPFFWFALFSGADEAEVMFHGTHSSIVFFIGIAIMVHGNRKT</sequence>
<proteinExistence type="predicted"/>
<name>A0ABT2P123_9GAMM</name>
<keyword evidence="1" id="KW-0812">Transmembrane</keyword>